<evidence type="ECO:0000256" key="2">
    <source>
        <dbReference type="ARBA" id="ARBA00006601"/>
    </source>
</evidence>
<feature type="binding site" evidence="7">
    <location>
        <position position="207"/>
    </location>
    <ligand>
        <name>substrate</name>
    </ligand>
</feature>
<feature type="binding site" evidence="7">
    <location>
        <begin position="252"/>
        <end position="256"/>
    </location>
    <ligand>
        <name>substrate</name>
    </ligand>
</feature>
<evidence type="ECO:0000256" key="5">
    <source>
        <dbReference type="ARBA" id="ARBA00047473"/>
    </source>
</evidence>
<evidence type="ECO:0000256" key="3">
    <source>
        <dbReference type="ARBA" id="ARBA00012954"/>
    </source>
</evidence>
<gene>
    <name evidence="11" type="ORF">ENF32_00600</name>
</gene>
<dbReference type="UniPathway" id="UPA00038">
    <property type="reaction ID" value="UER00491"/>
</dbReference>
<feature type="active site" description="Nucleophile" evidence="6">
    <location>
        <position position="263"/>
    </location>
</feature>
<evidence type="ECO:0000259" key="10">
    <source>
        <dbReference type="Pfam" id="PF03721"/>
    </source>
</evidence>
<feature type="binding site" evidence="8">
    <location>
        <position position="86"/>
    </location>
    <ligand>
        <name>NAD(+)</name>
        <dbReference type="ChEBI" id="CHEBI:57540"/>
    </ligand>
</feature>
<dbReference type="Pfam" id="PF00984">
    <property type="entry name" value="UDPG_MGDP_dh"/>
    <property type="match status" value="1"/>
</dbReference>
<dbReference type="PANTHER" id="PTHR43750:SF3">
    <property type="entry name" value="UDP-GLUCOSE 6-DEHYDROGENASE TUAD"/>
    <property type="match status" value="1"/>
</dbReference>
<feature type="domain" description="UDP-glucose/GDP-mannose dehydrogenase N-terminal" evidence="10">
    <location>
        <begin position="1"/>
        <end position="184"/>
    </location>
</feature>
<dbReference type="InterPro" id="IPR017476">
    <property type="entry name" value="UDP-Glc/GDP-Man"/>
</dbReference>
<comment type="caution">
    <text evidence="11">The sequence shown here is derived from an EMBL/GenBank/DDBJ whole genome shotgun (WGS) entry which is preliminary data.</text>
</comment>
<dbReference type="PIRSF" id="PIRSF500134">
    <property type="entry name" value="UDPglc_DH_bac"/>
    <property type="match status" value="1"/>
</dbReference>
<feature type="binding site" evidence="8">
    <location>
        <position position="155"/>
    </location>
    <ligand>
        <name>NAD(+)</name>
        <dbReference type="ChEBI" id="CHEBI:57540"/>
    </ligand>
</feature>
<dbReference type="Gene3D" id="1.20.5.100">
    <property type="entry name" value="Cytochrome c1, transmembrane anchor, C-terminal"/>
    <property type="match status" value="1"/>
</dbReference>
<dbReference type="SUPFAM" id="SSF51735">
    <property type="entry name" value="NAD(P)-binding Rossmann-fold domains"/>
    <property type="match status" value="1"/>
</dbReference>
<proteinExistence type="inferred from homology"/>
<comment type="pathway">
    <text evidence="1">Nucleotide-sugar biosynthesis; UDP-alpha-D-glucuronate biosynthesis; UDP-alpha-D-glucuronate from UDP-alpha-D-glucose: step 1/1.</text>
</comment>
<dbReference type="GO" id="GO:0051287">
    <property type="term" value="F:NAD binding"/>
    <property type="evidence" value="ECO:0007669"/>
    <property type="project" value="InterPro"/>
</dbReference>
<sequence length="297" mass="32429">MRVAVIGAGYVGVVTAAGFAEFGNEVVCVDKIPEKVEMLRKGEIPFYEPGLQELVGKNLKEGRLVFTTDSPQAIRDSLVIFIAVGTPPRGDGSADLSYVEEVAREIAANLNEYKVVVTKSTVPVGTSLRIKEIINTHKNNNTGFDVASNPEFLREGSAVYDFMHPDRVVIGTDSDAAKAILRDLYRPLYLRETPFVFTDPKTSELIKYASNSFLAMKISFINEIANLCDALGADVHVVAKGMGLDGRIGPKFLHPGPGYGGSCFPKDTMALLRMAQEAGYHFHLVDSTVQVNQKQQE</sequence>
<dbReference type="GO" id="GO:0003979">
    <property type="term" value="F:UDP-glucose 6-dehydrogenase activity"/>
    <property type="evidence" value="ECO:0007669"/>
    <property type="project" value="UniProtKB-EC"/>
</dbReference>
<dbReference type="PIRSF" id="PIRSF000124">
    <property type="entry name" value="UDPglc_GDPman_dh"/>
    <property type="match status" value="1"/>
</dbReference>
<dbReference type="InterPro" id="IPR028357">
    <property type="entry name" value="UDPglc_DH_bac"/>
</dbReference>
<dbReference type="AlphaFoldDB" id="A0A7C0Y5R5"/>
<comment type="similarity">
    <text evidence="2">Belongs to the UDP-glucose/GDP-mannose dehydrogenase family.</text>
</comment>
<organism evidence="11">
    <name type="scientific">Thermosulfidibacter takaii</name>
    <dbReference type="NCBI Taxonomy" id="412593"/>
    <lineage>
        <taxon>Bacteria</taxon>
        <taxon>Pseudomonadati</taxon>
        <taxon>Thermosulfidibacterota</taxon>
        <taxon>Thermosulfidibacteria</taxon>
        <taxon>Thermosulfidibacterales</taxon>
        <taxon>Thermosulfidibacteraceae</taxon>
    </lineage>
</organism>
<evidence type="ECO:0000256" key="4">
    <source>
        <dbReference type="ARBA" id="ARBA00015132"/>
    </source>
</evidence>
<dbReference type="InterPro" id="IPR008927">
    <property type="entry name" value="6-PGluconate_DH-like_C_sf"/>
</dbReference>
<feature type="binding site" evidence="7">
    <location>
        <begin position="152"/>
        <end position="155"/>
    </location>
    <ligand>
        <name>substrate</name>
    </ligand>
</feature>
<keyword evidence="8" id="KW-0520">NAD</keyword>
<dbReference type="InterPro" id="IPR036291">
    <property type="entry name" value="NAD(P)-bd_dom_sf"/>
</dbReference>
<dbReference type="InterPro" id="IPR001732">
    <property type="entry name" value="UDP-Glc/GDP-Man_DH_N"/>
</dbReference>
<dbReference type="GO" id="GO:0000271">
    <property type="term" value="P:polysaccharide biosynthetic process"/>
    <property type="evidence" value="ECO:0007669"/>
    <property type="project" value="InterPro"/>
</dbReference>
<evidence type="ECO:0000256" key="1">
    <source>
        <dbReference type="ARBA" id="ARBA00004701"/>
    </source>
</evidence>
<evidence type="ECO:0000259" key="9">
    <source>
        <dbReference type="Pfam" id="PF00984"/>
    </source>
</evidence>
<reference evidence="11" key="1">
    <citation type="journal article" date="2020" name="mSystems">
        <title>Genome- and Community-Level Interaction Insights into Carbon Utilization and Element Cycling Functions of Hydrothermarchaeota in Hydrothermal Sediment.</title>
        <authorList>
            <person name="Zhou Z."/>
            <person name="Liu Y."/>
            <person name="Xu W."/>
            <person name="Pan J."/>
            <person name="Luo Z.H."/>
            <person name="Li M."/>
        </authorList>
    </citation>
    <scope>NUCLEOTIDE SEQUENCE [LARGE SCALE GENOMIC DNA]</scope>
    <source>
        <strain evidence="11">HyVt-115</strain>
    </source>
</reference>
<evidence type="ECO:0000256" key="6">
    <source>
        <dbReference type="PIRSR" id="PIRSR500134-1"/>
    </source>
</evidence>
<feature type="binding site" evidence="8">
    <location>
        <position position="121"/>
    </location>
    <ligand>
        <name>NAD(+)</name>
        <dbReference type="ChEBI" id="CHEBI:57540"/>
    </ligand>
</feature>
<dbReference type="Gene3D" id="3.40.50.720">
    <property type="entry name" value="NAD(P)-binding Rossmann-like Domain"/>
    <property type="match status" value="2"/>
</dbReference>
<name>A0A7C0Y5R5_9BACT</name>
<dbReference type="GO" id="GO:0006065">
    <property type="term" value="P:UDP-glucuronate biosynthetic process"/>
    <property type="evidence" value="ECO:0007669"/>
    <property type="project" value="UniProtKB-UniPathway"/>
</dbReference>
<feature type="non-terminal residue" evidence="11">
    <location>
        <position position="297"/>
    </location>
</feature>
<evidence type="ECO:0000256" key="8">
    <source>
        <dbReference type="PIRSR" id="PIRSR500134-3"/>
    </source>
</evidence>
<evidence type="ECO:0000313" key="11">
    <source>
        <dbReference type="EMBL" id="HDD52554.1"/>
    </source>
</evidence>
<feature type="binding site" evidence="8">
    <location>
        <position position="30"/>
    </location>
    <ligand>
        <name>NAD(+)</name>
        <dbReference type="ChEBI" id="CHEBI:57540"/>
    </ligand>
</feature>
<evidence type="ECO:0000256" key="7">
    <source>
        <dbReference type="PIRSR" id="PIRSR500134-2"/>
    </source>
</evidence>
<dbReference type="EMBL" id="DQWS01000024">
    <property type="protein sequence ID" value="HDD52554.1"/>
    <property type="molecule type" value="Genomic_DNA"/>
</dbReference>
<dbReference type="EC" id="1.1.1.22" evidence="3"/>
<feature type="domain" description="UDP-glucose/GDP-mannose dehydrogenase dimerisation" evidence="9">
    <location>
        <begin position="201"/>
        <end position="293"/>
    </location>
</feature>
<dbReference type="PANTHER" id="PTHR43750">
    <property type="entry name" value="UDP-GLUCOSE 6-DEHYDROGENASE TUAD"/>
    <property type="match status" value="1"/>
</dbReference>
<dbReference type="Pfam" id="PF03721">
    <property type="entry name" value="UDPG_MGDP_dh_N"/>
    <property type="match status" value="1"/>
</dbReference>
<dbReference type="SUPFAM" id="SSF48179">
    <property type="entry name" value="6-phosphogluconate dehydrogenase C-terminal domain-like"/>
    <property type="match status" value="1"/>
</dbReference>
<feature type="binding site" evidence="8">
    <location>
        <position position="266"/>
    </location>
    <ligand>
        <name>NAD(+)</name>
        <dbReference type="ChEBI" id="CHEBI:57540"/>
    </ligand>
</feature>
<dbReference type="NCBIfam" id="TIGR03026">
    <property type="entry name" value="NDP-sugDHase"/>
    <property type="match status" value="1"/>
</dbReference>
<feature type="binding site" evidence="8">
    <location>
        <position position="35"/>
    </location>
    <ligand>
        <name>NAD(+)</name>
        <dbReference type="ChEBI" id="CHEBI:57540"/>
    </ligand>
</feature>
<dbReference type="InterPro" id="IPR014026">
    <property type="entry name" value="UDP-Glc/GDP-Man_DH_dimer"/>
</dbReference>
<protein>
    <recommendedName>
        <fullName evidence="4">UDP-glucose 6-dehydrogenase</fullName>
        <ecNumber evidence="3">1.1.1.22</ecNumber>
    </recommendedName>
</protein>
<comment type="catalytic activity">
    <reaction evidence="5">
        <text>UDP-alpha-D-glucose + 2 NAD(+) + H2O = UDP-alpha-D-glucuronate + 2 NADH + 3 H(+)</text>
        <dbReference type="Rhea" id="RHEA:23596"/>
        <dbReference type="ChEBI" id="CHEBI:15377"/>
        <dbReference type="ChEBI" id="CHEBI:15378"/>
        <dbReference type="ChEBI" id="CHEBI:57540"/>
        <dbReference type="ChEBI" id="CHEBI:57945"/>
        <dbReference type="ChEBI" id="CHEBI:58052"/>
        <dbReference type="ChEBI" id="CHEBI:58885"/>
        <dbReference type="EC" id="1.1.1.22"/>
    </reaction>
</comment>
<dbReference type="Proteomes" id="UP000885690">
    <property type="component" value="Unassembled WGS sequence"/>
</dbReference>
<feature type="binding site" evidence="7">
    <location>
        <position position="260"/>
    </location>
    <ligand>
        <name>substrate</name>
    </ligand>
</feature>
<accession>A0A7C0Y5R5</accession>